<dbReference type="Proteomes" id="UP001597213">
    <property type="component" value="Unassembled WGS sequence"/>
</dbReference>
<organism evidence="2 3">
    <name type="scientific">Paracoccus pacificus</name>
    <dbReference type="NCBI Taxonomy" id="1463598"/>
    <lineage>
        <taxon>Bacteria</taxon>
        <taxon>Pseudomonadati</taxon>
        <taxon>Pseudomonadota</taxon>
        <taxon>Alphaproteobacteria</taxon>
        <taxon>Rhodobacterales</taxon>
        <taxon>Paracoccaceae</taxon>
        <taxon>Paracoccus</taxon>
    </lineage>
</organism>
<gene>
    <name evidence="2" type="ORF">ACFSCT_02525</name>
</gene>
<dbReference type="SUPFAM" id="SSF51294">
    <property type="entry name" value="Hedgehog/intein (Hint) domain"/>
    <property type="match status" value="1"/>
</dbReference>
<protein>
    <submittedName>
        <fullName evidence="2">Hint domain-containing protein</fullName>
    </submittedName>
</protein>
<proteinExistence type="predicted"/>
<dbReference type="InterPro" id="IPR028992">
    <property type="entry name" value="Hedgehog/Intein_dom"/>
</dbReference>
<dbReference type="EMBL" id="JBHUEN010000006">
    <property type="protein sequence ID" value="MFD1880589.1"/>
    <property type="molecule type" value="Genomic_DNA"/>
</dbReference>
<accession>A0ABW4R3Q1</accession>
<comment type="caution">
    <text evidence="2">The sequence shown here is derived from an EMBL/GenBank/DDBJ whole genome shotgun (WGS) entry which is preliminary data.</text>
</comment>
<evidence type="ECO:0000313" key="2">
    <source>
        <dbReference type="EMBL" id="MFD1880589.1"/>
    </source>
</evidence>
<dbReference type="Pfam" id="PF13403">
    <property type="entry name" value="Hint_2"/>
    <property type="match status" value="1"/>
</dbReference>
<feature type="domain" description="Hedgehog/Intein (Hint)" evidence="1">
    <location>
        <begin position="166"/>
        <end position="312"/>
    </location>
</feature>
<reference evidence="3" key="1">
    <citation type="journal article" date="2019" name="Int. J. Syst. Evol. Microbiol.">
        <title>The Global Catalogue of Microorganisms (GCM) 10K type strain sequencing project: providing services to taxonomists for standard genome sequencing and annotation.</title>
        <authorList>
            <consortium name="The Broad Institute Genomics Platform"/>
            <consortium name="The Broad Institute Genome Sequencing Center for Infectious Disease"/>
            <person name="Wu L."/>
            <person name="Ma J."/>
        </authorList>
    </citation>
    <scope>NUCLEOTIDE SEQUENCE [LARGE SCALE GENOMIC DNA]</scope>
    <source>
        <strain evidence="3">CCUG 56029</strain>
    </source>
</reference>
<dbReference type="RefSeq" id="WP_379139884.1">
    <property type="nucleotide sequence ID" value="NZ_JBHUEN010000006.1"/>
</dbReference>
<sequence>MDFGNTNIANPSYFYPLILNSQENDNNFGIPIDFSGAQGKYLSVSDDDAFFNDPQRPGYNDTNQTVAADTTFSTTTIPAGNRVHPICKVYVEAADGSSVWISYLQVTEPGAAVDAGGPHTNLIVIEQVNGTFDPTATYYTAVRPDNAAYIAYNADGTFPYTKTPIICFSDATLIETDHGQVCAGVLRVGDLVRTQDHGYQPIRWIGRRTFGATELKNDPDLRPVRIRAGALGTGIPSSDLVVSPQHRVLIRSKISQSIFATDEVLAGVKHLLVKDGVEVVDDLEGVTYVHFLLDRHEIVYANGAPAETLHTGAEALKSVGPAARAEIFSIFPELERNHQRETARLALSGRDARKLAARHAKNGKPFVEPIGTLQQS</sequence>
<name>A0ABW4R3Q1_9RHOB</name>
<evidence type="ECO:0000259" key="1">
    <source>
        <dbReference type="Pfam" id="PF13403"/>
    </source>
</evidence>
<evidence type="ECO:0000313" key="3">
    <source>
        <dbReference type="Proteomes" id="UP001597213"/>
    </source>
</evidence>
<keyword evidence="3" id="KW-1185">Reference proteome</keyword>
<dbReference type="InterPro" id="IPR036844">
    <property type="entry name" value="Hint_dom_sf"/>
</dbReference>